<dbReference type="SUPFAM" id="SSF140996">
    <property type="entry name" value="Hermes dimerisation domain"/>
    <property type="match status" value="1"/>
</dbReference>
<keyword evidence="7" id="KW-0804">Transcription</keyword>
<dbReference type="InterPro" id="IPR008906">
    <property type="entry name" value="HATC_C_dom"/>
</dbReference>
<gene>
    <name evidence="12" type="ORF">EEDITHA_LOCUS20420</name>
</gene>
<dbReference type="Gene3D" id="1.10.10.1070">
    <property type="entry name" value="Zinc finger, BED domain-containing"/>
    <property type="match status" value="1"/>
</dbReference>
<dbReference type="Pfam" id="PF05699">
    <property type="entry name" value="Dimer_Tnp_hAT"/>
    <property type="match status" value="1"/>
</dbReference>
<dbReference type="GO" id="GO:0009791">
    <property type="term" value="P:post-embryonic development"/>
    <property type="evidence" value="ECO:0007669"/>
    <property type="project" value="UniProtKB-ARBA"/>
</dbReference>
<organism evidence="12 13">
    <name type="scientific">Euphydryas editha</name>
    <name type="common">Edith's checkerspot</name>
    <dbReference type="NCBI Taxonomy" id="104508"/>
    <lineage>
        <taxon>Eukaryota</taxon>
        <taxon>Metazoa</taxon>
        <taxon>Ecdysozoa</taxon>
        <taxon>Arthropoda</taxon>
        <taxon>Hexapoda</taxon>
        <taxon>Insecta</taxon>
        <taxon>Pterygota</taxon>
        <taxon>Neoptera</taxon>
        <taxon>Endopterygota</taxon>
        <taxon>Lepidoptera</taxon>
        <taxon>Glossata</taxon>
        <taxon>Ditrysia</taxon>
        <taxon>Papilionoidea</taxon>
        <taxon>Nymphalidae</taxon>
        <taxon>Nymphalinae</taxon>
        <taxon>Euphydryas</taxon>
    </lineage>
</organism>
<reference evidence="12" key="1">
    <citation type="submission" date="2022-03" db="EMBL/GenBank/DDBJ databases">
        <authorList>
            <person name="Tunstrom K."/>
        </authorList>
    </citation>
    <scope>NUCLEOTIDE SEQUENCE</scope>
</reference>
<dbReference type="SMART" id="SM00614">
    <property type="entry name" value="ZnF_BED"/>
    <property type="match status" value="1"/>
</dbReference>
<evidence type="ECO:0000256" key="8">
    <source>
        <dbReference type="ARBA" id="ARBA00023242"/>
    </source>
</evidence>
<dbReference type="PANTHER" id="PTHR46481:SF10">
    <property type="entry name" value="ZINC FINGER BED DOMAIN-CONTAINING PROTEIN 39"/>
    <property type="match status" value="1"/>
</dbReference>
<dbReference type="GO" id="GO:0046983">
    <property type="term" value="F:protein dimerization activity"/>
    <property type="evidence" value="ECO:0007669"/>
    <property type="project" value="InterPro"/>
</dbReference>
<dbReference type="GO" id="GO:0005634">
    <property type="term" value="C:nucleus"/>
    <property type="evidence" value="ECO:0007669"/>
    <property type="project" value="UniProtKB-SubCell"/>
</dbReference>
<evidence type="ECO:0000256" key="5">
    <source>
        <dbReference type="ARBA" id="ARBA00023015"/>
    </source>
</evidence>
<dbReference type="AlphaFoldDB" id="A0AAU9V7N4"/>
<dbReference type="InterPro" id="IPR012337">
    <property type="entry name" value="RNaseH-like_sf"/>
</dbReference>
<dbReference type="SUPFAM" id="SSF53098">
    <property type="entry name" value="Ribonuclease H-like"/>
    <property type="match status" value="1"/>
</dbReference>
<evidence type="ECO:0000256" key="10">
    <source>
        <dbReference type="SAM" id="MobiDB-lite"/>
    </source>
</evidence>
<dbReference type="GO" id="GO:0008270">
    <property type="term" value="F:zinc ion binding"/>
    <property type="evidence" value="ECO:0007669"/>
    <property type="project" value="UniProtKB-KW"/>
</dbReference>
<keyword evidence="2" id="KW-0479">Metal-binding</keyword>
<proteinExistence type="predicted"/>
<comment type="subcellular location">
    <subcellularLocation>
        <location evidence="1">Nucleus</location>
    </subcellularLocation>
</comment>
<dbReference type="PROSITE" id="PS50808">
    <property type="entry name" value="ZF_BED"/>
    <property type="match status" value="1"/>
</dbReference>
<keyword evidence="13" id="KW-1185">Reference proteome</keyword>
<evidence type="ECO:0000256" key="4">
    <source>
        <dbReference type="ARBA" id="ARBA00022833"/>
    </source>
</evidence>
<dbReference type="InterPro" id="IPR036236">
    <property type="entry name" value="Znf_C2H2_sf"/>
</dbReference>
<comment type="caution">
    <text evidence="12">The sequence shown here is derived from an EMBL/GenBank/DDBJ whole genome shotgun (WGS) entry which is preliminary data.</text>
</comment>
<dbReference type="InterPro" id="IPR052035">
    <property type="entry name" value="ZnF_BED_domain_contain"/>
</dbReference>
<dbReference type="PANTHER" id="PTHR46481">
    <property type="entry name" value="ZINC FINGER BED DOMAIN-CONTAINING PROTEIN 4"/>
    <property type="match status" value="1"/>
</dbReference>
<evidence type="ECO:0000259" key="11">
    <source>
        <dbReference type="PROSITE" id="PS50808"/>
    </source>
</evidence>
<evidence type="ECO:0000256" key="3">
    <source>
        <dbReference type="ARBA" id="ARBA00022771"/>
    </source>
</evidence>
<dbReference type="Proteomes" id="UP001153954">
    <property type="component" value="Unassembled WGS sequence"/>
</dbReference>
<keyword evidence="5" id="KW-0805">Transcription regulation</keyword>
<dbReference type="InterPro" id="IPR003656">
    <property type="entry name" value="Znf_BED"/>
</dbReference>
<accession>A0AAU9V7N4</accession>
<evidence type="ECO:0000256" key="1">
    <source>
        <dbReference type="ARBA" id="ARBA00004123"/>
    </source>
</evidence>
<name>A0AAU9V7N4_EUPED</name>
<evidence type="ECO:0000256" key="6">
    <source>
        <dbReference type="ARBA" id="ARBA00023125"/>
    </source>
</evidence>
<dbReference type="GO" id="GO:0003677">
    <property type="term" value="F:DNA binding"/>
    <property type="evidence" value="ECO:0007669"/>
    <property type="project" value="UniProtKB-KW"/>
</dbReference>
<keyword evidence="8" id="KW-0539">Nucleus</keyword>
<keyword evidence="3 9" id="KW-0863">Zinc-finger</keyword>
<evidence type="ECO:0000256" key="9">
    <source>
        <dbReference type="PROSITE-ProRule" id="PRU00027"/>
    </source>
</evidence>
<keyword evidence="6" id="KW-0238">DNA-binding</keyword>
<keyword evidence="4" id="KW-0862">Zinc</keyword>
<protein>
    <recommendedName>
        <fullName evidence="11">BED-type domain-containing protein</fullName>
    </recommendedName>
</protein>
<dbReference type="EMBL" id="CAKOGL010000029">
    <property type="protein sequence ID" value="CAH2106263.1"/>
    <property type="molecule type" value="Genomic_DNA"/>
</dbReference>
<evidence type="ECO:0000256" key="2">
    <source>
        <dbReference type="ARBA" id="ARBA00022723"/>
    </source>
</evidence>
<dbReference type="SUPFAM" id="SSF57667">
    <property type="entry name" value="beta-beta-alpha zinc fingers"/>
    <property type="match status" value="1"/>
</dbReference>
<feature type="domain" description="BED-type" evidence="11">
    <location>
        <begin position="6"/>
        <end position="50"/>
    </location>
</feature>
<evidence type="ECO:0000256" key="7">
    <source>
        <dbReference type="ARBA" id="ARBA00023163"/>
    </source>
</evidence>
<evidence type="ECO:0000313" key="12">
    <source>
        <dbReference type="EMBL" id="CAH2106263.1"/>
    </source>
</evidence>
<sequence length="642" mass="73216">MASVNNRISVVWDHFVDIGGYFATCNICKVKLSFKSSVTNLKKHMERKHPTVRIINRKRNGGASAGENCTFNFSGHIVPSSQPSSQPSAQPSSEPVQLSSEPAQTSAQSSAPPSSQPPRRTYSHQLITNFVPRRANTAKSEIDKKIMNLFIKDFQPFRVVEDRGFRELISFAFPNYTIPSRKFFSNNMLPAIFEKTKADLKEKVLAEVQSVCLTLDVWSTSTNDSMLAVTGHYIKEEDFELKSFLLDCVPLTENHTAKNLAEAIKVISDDWRVTDKILLAVTDNGNNIKSAIEKELGWKHFPCYTHTLNLAVNDSLKEKEITDIIAKIKGIVRHFKHSNVAWEKLKKYQEQAGATAKRLLQDVPTRWNSKFYMLMRCVELREPLNSALINLGMETVTNYEWTICKEMCVVLQPCEEVTRELSGQKYITGSLVIPITIGLTKALENLGQQNIFMPLVERLRQDLIGNIKKRFLNLNQSKTFANCMFLDPRFKFYFDDAHVADETKRRIIGLVAAQHPSSDKRVEAIQSMVHTPSQTQSIWQDFENKMLGIQPEGTPQSRAIVEVQRYYDDKVIPRTDCPMKWWRSHQAAYPTLYKIAVKKLNAMSSSVPCERVFSAAGNIMQERRTRLGIRKLQQLIFLQQNL</sequence>
<dbReference type="Pfam" id="PF02892">
    <property type="entry name" value="zf-BED"/>
    <property type="match status" value="1"/>
</dbReference>
<evidence type="ECO:0000313" key="13">
    <source>
        <dbReference type="Proteomes" id="UP001153954"/>
    </source>
</evidence>
<feature type="region of interest" description="Disordered" evidence="10">
    <location>
        <begin position="76"/>
        <end position="121"/>
    </location>
</feature>
<feature type="compositionally biased region" description="Low complexity" evidence="10">
    <location>
        <begin position="79"/>
        <end position="113"/>
    </location>
</feature>